<evidence type="ECO:0000256" key="1">
    <source>
        <dbReference type="PROSITE-ProRule" id="PRU00023"/>
    </source>
</evidence>
<dbReference type="PROSITE" id="PS50297">
    <property type="entry name" value="ANK_REP_REGION"/>
    <property type="match status" value="4"/>
</dbReference>
<dbReference type="InterPro" id="IPR036770">
    <property type="entry name" value="Ankyrin_rpt-contain_sf"/>
</dbReference>
<dbReference type="PANTHER" id="PTHR46224:SF67">
    <property type="entry name" value="HSP70-HSP90 ORGANIZING PROTEIN 3-LIKE"/>
    <property type="match status" value="1"/>
</dbReference>
<evidence type="ECO:0000256" key="2">
    <source>
        <dbReference type="PROSITE-ProRule" id="PRU00339"/>
    </source>
</evidence>
<dbReference type="OMA" id="VNTFRYL"/>
<accession>A0A4Y7JNV7</accession>
<dbReference type="SMART" id="SM00028">
    <property type="entry name" value="TPR"/>
    <property type="match status" value="3"/>
</dbReference>
<gene>
    <name evidence="3" type="ORF">C5167_024006</name>
</gene>
<feature type="repeat" description="ANK" evidence="1">
    <location>
        <begin position="225"/>
        <end position="257"/>
    </location>
</feature>
<dbReference type="AlphaFoldDB" id="A0A4Y7JNV7"/>
<dbReference type="Gene3D" id="1.25.40.10">
    <property type="entry name" value="Tetratricopeptide repeat domain"/>
    <property type="match status" value="1"/>
</dbReference>
<dbReference type="PROSITE" id="PS50088">
    <property type="entry name" value="ANK_REPEAT"/>
    <property type="match status" value="4"/>
</dbReference>
<feature type="repeat" description="ANK" evidence="1">
    <location>
        <begin position="94"/>
        <end position="126"/>
    </location>
</feature>
<protein>
    <submittedName>
        <fullName evidence="3">Uncharacterized protein</fullName>
    </submittedName>
</protein>
<organism evidence="3 4">
    <name type="scientific">Papaver somniferum</name>
    <name type="common">Opium poppy</name>
    <dbReference type="NCBI Taxonomy" id="3469"/>
    <lineage>
        <taxon>Eukaryota</taxon>
        <taxon>Viridiplantae</taxon>
        <taxon>Streptophyta</taxon>
        <taxon>Embryophyta</taxon>
        <taxon>Tracheophyta</taxon>
        <taxon>Spermatophyta</taxon>
        <taxon>Magnoliopsida</taxon>
        <taxon>Ranunculales</taxon>
        <taxon>Papaveraceae</taxon>
        <taxon>Papaveroideae</taxon>
        <taxon>Papaver</taxon>
    </lineage>
</organism>
<keyword evidence="1" id="KW-0040">ANK repeat</keyword>
<sequence length="438" mass="47944">MESFGFPFSSPRSNFNSPHFDLFDAAYNGKLNRFKRFALNHAKIEGIGVAEAIGKLNDEKRGGCLHVAAAGGSLEVCKYLIEKLKLDVDTKDGEGGTPLYHAAIKKHFDTARYLLEKGANPDASDDTDATPLHFAAKSGDTKIITLLLSRDVRIDVASRSGTALQFAAGHGHRDAVKVLLDRGANPNGVNSQGMLRPLISAIFIKSWGCVELLLQAGADPNVASYGNTPLTVAATDGRVEDITCLLKAGADPNYKMNGGHTPLEIAAIKCNHQIVGVLFPVTSRIPTYPDWSIAGIVRDVNSDANKTQRDFHMKERFHQAKSKGRDAFQGEQYHMAATWFKEALAIFPKDAAVLSNMSACYSRLDDGINALNYATRCMHERPEWPKAYYRMGVALSIHKRYGDAADAFNKGLKLDLANKELKDAYMEAIEARLNSLQV</sequence>
<evidence type="ECO:0000313" key="4">
    <source>
        <dbReference type="Proteomes" id="UP000316621"/>
    </source>
</evidence>
<dbReference type="PROSITE" id="PS50005">
    <property type="entry name" value="TPR"/>
    <property type="match status" value="1"/>
</dbReference>
<keyword evidence="2" id="KW-0802">TPR repeat</keyword>
<dbReference type="SUPFAM" id="SSF48403">
    <property type="entry name" value="Ankyrin repeat"/>
    <property type="match status" value="1"/>
</dbReference>
<proteinExistence type="predicted"/>
<dbReference type="PANTHER" id="PTHR46224">
    <property type="entry name" value="ANKYRIN REPEAT FAMILY PROTEIN"/>
    <property type="match status" value="1"/>
</dbReference>
<feature type="repeat" description="ANK" evidence="1">
    <location>
        <begin position="127"/>
        <end position="159"/>
    </location>
</feature>
<dbReference type="EMBL" id="CM010719">
    <property type="protein sequence ID" value="RZC62246.1"/>
    <property type="molecule type" value="Genomic_DNA"/>
</dbReference>
<dbReference type="InterPro" id="IPR051616">
    <property type="entry name" value="Cul2-RING_E3_ligase_SR"/>
</dbReference>
<dbReference type="Pfam" id="PF12796">
    <property type="entry name" value="Ank_2"/>
    <property type="match status" value="2"/>
</dbReference>
<dbReference type="Proteomes" id="UP000316621">
    <property type="component" value="Chromosome 5"/>
</dbReference>
<dbReference type="InterPro" id="IPR002110">
    <property type="entry name" value="Ankyrin_rpt"/>
</dbReference>
<dbReference type="STRING" id="3469.A0A4Y7JNV7"/>
<name>A0A4Y7JNV7_PAPSO</name>
<feature type="repeat" description="ANK" evidence="1">
    <location>
        <begin position="159"/>
        <end position="191"/>
    </location>
</feature>
<dbReference type="SUPFAM" id="SSF48452">
    <property type="entry name" value="TPR-like"/>
    <property type="match status" value="1"/>
</dbReference>
<dbReference type="InterPro" id="IPR019734">
    <property type="entry name" value="TPR_rpt"/>
</dbReference>
<evidence type="ECO:0000313" key="3">
    <source>
        <dbReference type="EMBL" id="RZC62246.1"/>
    </source>
</evidence>
<dbReference type="SMART" id="SM00248">
    <property type="entry name" value="ANK"/>
    <property type="match status" value="7"/>
</dbReference>
<dbReference type="Gramene" id="RZC62246">
    <property type="protein sequence ID" value="RZC62246"/>
    <property type="gene ID" value="C5167_024006"/>
</dbReference>
<reference evidence="3 4" key="1">
    <citation type="journal article" date="2018" name="Science">
        <title>The opium poppy genome and morphinan production.</title>
        <authorList>
            <person name="Guo L."/>
            <person name="Winzer T."/>
            <person name="Yang X."/>
            <person name="Li Y."/>
            <person name="Ning Z."/>
            <person name="He Z."/>
            <person name="Teodor R."/>
            <person name="Lu Y."/>
            <person name="Bowser T.A."/>
            <person name="Graham I.A."/>
            <person name="Ye K."/>
        </authorList>
    </citation>
    <scope>NUCLEOTIDE SEQUENCE [LARGE SCALE GENOMIC DNA]</scope>
    <source>
        <strain evidence="4">cv. HN1</strain>
        <tissue evidence="3">Leaves</tissue>
    </source>
</reference>
<dbReference type="PRINTS" id="PR01415">
    <property type="entry name" value="ANKYRIN"/>
</dbReference>
<dbReference type="Pfam" id="PF00023">
    <property type="entry name" value="Ank"/>
    <property type="match status" value="2"/>
</dbReference>
<feature type="repeat" description="TPR" evidence="2">
    <location>
        <begin position="385"/>
        <end position="418"/>
    </location>
</feature>
<dbReference type="InterPro" id="IPR011990">
    <property type="entry name" value="TPR-like_helical_dom_sf"/>
</dbReference>
<dbReference type="OrthoDB" id="412869at2759"/>
<keyword evidence="4" id="KW-1185">Reference proteome</keyword>
<dbReference type="Gene3D" id="1.25.40.20">
    <property type="entry name" value="Ankyrin repeat-containing domain"/>
    <property type="match status" value="2"/>
</dbReference>